<dbReference type="PANTHER" id="PTHR23048">
    <property type="entry name" value="MYOSIN LIGHT CHAIN 1, 3"/>
    <property type="match status" value="1"/>
</dbReference>
<keyword evidence="2" id="KW-0106">Calcium</keyword>
<keyword evidence="1" id="KW-0677">Repeat</keyword>
<feature type="domain" description="EF-hand" evidence="3">
    <location>
        <begin position="115"/>
        <end position="147"/>
    </location>
</feature>
<dbReference type="Gene3D" id="1.10.238.10">
    <property type="entry name" value="EF-hand"/>
    <property type="match status" value="2"/>
</dbReference>
<dbReference type="InterPro" id="IPR002048">
    <property type="entry name" value="EF_hand_dom"/>
</dbReference>
<dbReference type="PANTHER" id="PTHR23048:SF0">
    <property type="entry name" value="CALMODULIN LIKE 3"/>
    <property type="match status" value="1"/>
</dbReference>
<dbReference type="SUPFAM" id="SSF47473">
    <property type="entry name" value="EF-hand"/>
    <property type="match status" value="1"/>
</dbReference>
<name>A0A1E5RMK0_9ASCO</name>
<keyword evidence="5" id="KW-1185">Reference proteome</keyword>
<dbReference type="PROSITE" id="PS00018">
    <property type="entry name" value="EF_HAND_1"/>
    <property type="match status" value="1"/>
</dbReference>
<reference evidence="5" key="1">
    <citation type="journal article" date="2016" name="Genome Announc.">
        <title>Genome sequences of three species of Hanseniaspora isolated from spontaneous wine fermentations.</title>
        <authorList>
            <person name="Sternes P.R."/>
            <person name="Lee D."/>
            <person name="Kutyna D.R."/>
            <person name="Borneman A.R."/>
        </authorList>
    </citation>
    <scope>NUCLEOTIDE SEQUENCE [LARGE SCALE GENOMIC DNA]</scope>
    <source>
        <strain evidence="5">AWRI3578</strain>
    </source>
</reference>
<accession>A0A1E5RMK0</accession>
<dbReference type="CDD" id="cd00051">
    <property type="entry name" value="EFh"/>
    <property type="match status" value="1"/>
</dbReference>
<feature type="domain" description="EF-hand" evidence="3">
    <location>
        <begin position="79"/>
        <end position="114"/>
    </location>
</feature>
<dbReference type="AlphaFoldDB" id="A0A1E5RMK0"/>
<proteinExistence type="predicted"/>
<gene>
    <name evidence="4" type="ORF">AWRI3578_g1770</name>
</gene>
<dbReference type="OrthoDB" id="26525at2759"/>
<dbReference type="PROSITE" id="PS50222">
    <property type="entry name" value="EF_HAND_2"/>
    <property type="match status" value="3"/>
</dbReference>
<evidence type="ECO:0000313" key="4">
    <source>
        <dbReference type="EMBL" id="OEJ88137.1"/>
    </source>
</evidence>
<dbReference type="Pfam" id="PF13499">
    <property type="entry name" value="EF-hand_7"/>
    <property type="match status" value="1"/>
</dbReference>
<dbReference type="FunFam" id="1.10.238.10:FF:000082">
    <property type="entry name" value="Myosin light chain 1"/>
    <property type="match status" value="1"/>
</dbReference>
<dbReference type="GO" id="GO:0110085">
    <property type="term" value="C:mitotic actomyosin contractile ring"/>
    <property type="evidence" value="ECO:0007669"/>
    <property type="project" value="UniProtKB-ARBA"/>
</dbReference>
<dbReference type="InterPro" id="IPR011992">
    <property type="entry name" value="EF-hand-dom_pair"/>
</dbReference>
<evidence type="ECO:0000256" key="1">
    <source>
        <dbReference type="ARBA" id="ARBA00022737"/>
    </source>
</evidence>
<sequence>MSSTTKTYQDIFTLFDKKNEGSISKEKVGDYLRAIGYNPSEQQIKSIIASANNQDSYSFEALNNIIDENNDILQSTINKSVKDFVKAFRIFDTNQTGKIAVGDLKYMLTSLGEKLSNEEFDEIIKGVNVDDNGMINYEEFIKEILSN</sequence>
<dbReference type="Pfam" id="PF13833">
    <property type="entry name" value="EF-hand_8"/>
    <property type="match status" value="1"/>
</dbReference>
<dbReference type="GO" id="GO:1903475">
    <property type="term" value="P:mitotic actomyosin contractile ring assembly"/>
    <property type="evidence" value="ECO:0007669"/>
    <property type="project" value="UniProtKB-ARBA"/>
</dbReference>
<organism evidence="4 5">
    <name type="scientific">Hanseniaspora opuntiae</name>
    <dbReference type="NCBI Taxonomy" id="211096"/>
    <lineage>
        <taxon>Eukaryota</taxon>
        <taxon>Fungi</taxon>
        <taxon>Dikarya</taxon>
        <taxon>Ascomycota</taxon>
        <taxon>Saccharomycotina</taxon>
        <taxon>Saccharomycetes</taxon>
        <taxon>Saccharomycodales</taxon>
        <taxon>Saccharomycodaceae</taxon>
        <taxon>Hanseniaspora</taxon>
    </lineage>
</organism>
<dbReference type="GO" id="GO:0016460">
    <property type="term" value="C:myosin II complex"/>
    <property type="evidence" value="ECO:0007669"/>
    <property type="project" value="TreeGrafter"/>
</dbReference>
<comment type="caution">
    <text evidence="4">The sequence shown here is derived from an EMBL/GenBank/DDBJ whole genome shotgun (WGS) entry which is preliminary data.</text>
</comment>
<dbReference type="SMART" id="SM00054">
    <property type="entry name" value="EFh"/>
    <property type="match status" value="3"/>
</dbReference>
<evidence type="ECO:0000313" key="5">
    <source>
        <dbReference type="Proteomes" id="UP000095605"/>
    </source>
</evidence>
<feature type="domain" description="EF-hand" evidence="3">
    <location>
        <begin position="3"/>
        <end position="38"/>
    </location>
</feature>
<protein>
    <submittedName>
        <fullName evidence="4">Myosin light chain 1</fullName>
    </submittedName>
</protein>
<dbReference type="InterPro" id="IPR018247">
    <property type="entry name" value="EF_Hand_1_Ca_BS"/>
</dbReference>
<evidence type="ECO:0000256" key="2">
    <source>
        <dbReference type="ARBA" id="ARBA00022837"/>
    </source>
</evidence>
<dbReference type="GO" id="GO:0005509">
    <property type="term" value="F:calcium ion binding"/>
    <property type="evidence" value="ECO:0007669"/>
    <property type="project" value="InterPro"/>
</dbReference>
<dbReference type="EMBL" id="LPNL01000004">
    <property type="protein sequence ID" value="OEJ88137.1"/>
    <property type="molecule type" value="Genomic_DNA"/>
</dbReference>
<evidence type="ECO:0000259" key="3">
    <source>
        <dbReference type="PROSITE" id="PS50222"/>
    </source>
</evidence>
<dbReference type="InterPro" id="IPR050230">
    <property type="entry name" value="CALM/Myosin/TropC-like"/>
</dbReference>
<dbReference type="Proteomes" id="UP000095605">
    <property type="component" value="Unassembled WGS sequence"/>
</dbReference>